<dbReference type="InterPro" id="IPR010131">
    <property type="entry name" value="MdtP/NodT-like"/>
</dbReference>
<dbReference type="Gene3D" id="1.20.1600.10">
    <property type="entry name" value="Outer membrane efflux proteins (OEP)"/>
    <property type="match status" value="1"/>
</dbReference>
<dbReference type="PANTHER" id="PTHR30203">
    <property type="entry name" value="OUTER MEMBRANE CATION EFFLUX PROTEIN"/>
    <property type="match status" value="1"/>
</dbReference>
<keyword evidence="4" id="KW-1185">Reference proteome</keyword>
<dbReference type="Proteomes" id="UP000596427">
    <property type="component" value="Chromosome"/>
</dbReference>
<proteinExistence type="inferred from homology"/>
<reference evidence="3 4" key="1">
    <citation type="submission" date="2020-10" db="EMBL/GenBank/DDBJ databases">
        <title>Degradation of 1,4-Dioxane by Xanthobacter sp. YN2, via a Novel Group-2 Soluble Di-Iron Monooxygenase.</title>
        <authorList>
            <person name="Ma F."/>
            <person name="Wang Y."/>
            <person name="Yang J."/>
            <person name="Guo H."/>
            <person name="Su D."/>
            <person name="Yu L."/>
        </authorList>
    </citation>
    <scope>NUCLEOTIDE SEQUENCE [LARGE SCALE GENOMIC DNA]</scope>
    <source>
        <strain evidence="3 4">YN2</strain>
    </source>
</reference>
<gene>
    <name evidence="3" type="ORF">EZH22_20865</name>
</gene>
<dbReference type="Pfam" id="PF02321">
    <property type="entry name" value="OEP"/>
    <property type="match status" value="2"/>
</dbReference>
<evidence type="ECO:0000313" key="3">
    <source>
        <dbReference type="EMBL" id="QRG05505.1"/>
    </source>
</evidence>
<dbReference type="GO" id="GO:0005886">
    <property type="term" value="C:plasma membrane"/>
    <property type="evidence" value="ECO:0007669"/>
    <property type="project" value="UniProtKB-SubCell"/>
</dbReference>
<dbReference type="GO" id="GO:0015562">
    <property type="term" value="F:efflux transmembrane transporter activity"/>
    <property type="evidence" value="ECO:0007669"/>
    <property type="project" value="InterPro"/>
</dbReference>
<dbReference type="Gene3D" id="2.20.200.10">
    <property type="entry name" value="Outer membrane efflux proteins (OEP)"/>
    <property type="match status" value="1"/>
</dbReference>
<dbReference type="EMBL" id="CP063362">
    <property type="protein sequence ID" value="QRG05505.1"/>
    <property type="molecule type" value="Genomic_DNA"/>
</dbReference>
<keyword evidence="2" id="KW-1134">Transmembrane beta strand</keyword>
<comment type="subcellular location">
    <subcellularLocation>
        <location evidence="2">Cell membrane</location>
        <topology evidence="2">Lipid-anchor</topology>
    </subcellularLocation>
</comment>
<evidence type="ECO:0000256" key="2">
    <source>
        <dbReference type="RuleBase" id="RU362097"/>
    </source>
</evidence>
<dbReference type="AlphaFoldDB" id="A0A974PKY8"/>
<dbReference type="InterPro" id="IPR003423">
    <property type="entry name" value="OMP_efflux"/>
</dbReference>
<dbReference type="RefSeq" id="WP_203192370.1">
    <property type="nucleotide sequence ID" value="NZ_CP063362.1"/>
</dbReference>
<accession>A0A974PKY8</accession>
<keyword evidence="2" id="KW-0449">Lipoprotein</keyword>
<dbReference type="NCBIfam" id="TIGR01845">
    <property type="entry name" value="outer_NodT"/>
    <property type="match status" value="1"/>
</dbReference>
<dbReference type="SUPFAM" id="SSF56954">
    <property type="entry name" value="Outer membrane efflux proteins (OEP)"/>
    <property type="match status" value="1"/>
</dbReference>
<protein>
    <submittedName>
        <fullName evidence="3">Efflux transporter outer membrane subunit</fullName>
    </submittedName>
</protein>
<dbReference type="KEGG" id="xdi:EZH22_20865"/>
<organism evidence="3 4">
    <name type="scientific">Xanthobacter dioxanivorans</name>
    <dbReference type="NCBI Taxonomy" id="2528964"/>
    <lineage>
        <taxon>Bacteria</taxon>
        <taxon>Pseudomonadati</taxon>
        <taxon>Pseudomonadota</taxon>
        <taxon>Alphaproteobacteria</taxon>
        <taxon>Hyphomicrobiales</taxon>
        <taxon>Xanthobacteraceae</taxon>
        <taxon>Xanthobacter</taxon>
    </lineage>
</organism>
<keyword evidence="2" id="KW-0472">Membrane</keyword>
<keyword evidence="2" id="KW-0812">Transmembrane</keyword>
<dbReference type="PANTHER" id="PTHR30203:SF25">
    <property type="entry name" value="OUTER MEMBRANE PROTEIN-RELATED"/>
    <property type="match status" value="1"/>
</dbReference>
<dbReference type="PROSITE" id="PS51257">
    <property type="entry name" value="PROKAR_LIPOPROTEIN"/>
    <property type="match status" value="1"/>
</dbReference>
<evidence type="ECO:0000313" key="4">
    <source>
        <dbReference type="Proteomes" id="UP000596427"/>
    </source>
</evidence>
<sequence>MRQPEAGRRPAGPALALVLLLGLGGCAVGPDYETPELIVPSHWGSGRSPRAEAQPHLARWWHRLGDPLLDALVEEAVAGNLDVATAKAKVRAARASYRQAVGTLFPEVTGNASATRGDNGGNVSTGGDVTVASTYTEFQAGFDASWELDLFGANRRGVEAARYGVDAANDDLDAALLTLVGDIASNYIDARGYQARIALAQRTATSQRATAALTQRKLDAGGASAVDVANATGQAASTEAAIPELRASYAESMHRLGVLTGRAPSALAERLSGSRPIPAPRLPVPRGIPANVLVNRPDVRSAERQLGQSTALVAQAEANRYPSVSLTGTLNTTGAQVGDLARGSSISWSFGPTLTVPIFTGGQLKAAEELAEAERDQSFVAYRAAVLTALEDVENASVSLAQQRLKARSLASSATAYREANRLSRTLYENGSSSFLDVLVAERSLYTADDSLLQSRVAIAKYYVALNKALGGGWDGVVDTSTPEVVDRNTGPRLAPLTIPAPAPAATQ</sequence>
<keyword evidence="2" id="KW-0564">Palmitate</keyword>
<comment type="similarity">
    <text evidence="1 2">Belongs to the outer membrane factor (OMF) (TC 1.B.17) family.</text>
</comment>
<name>A0A974PKY8_9HYPH</name>
<evidence type="ECO:0000256" key="1">
    <source>
        <dbReference type="ARBA" id="ARBA00007613"/>
    </source>
</evidence>